<dbReference type="PANTHER" id="PTHR24036">
    <property type="entry name" value="SKELETOR-RELATED"/>
    <property type="match status" value="1"/>
</dbReference>
<evidence type="ECO:0000256" key="1">
    <source>
        <dbReference type="ARBA" id="ARBA00022737"/>
    </source>
</evidence>
<evidence type="ECO:0008006" key="8">
    <source>
        <dbReference type="Google" id="ProtNLM"/>
    </source>
</evidence>
<dbReference type="PROSITE" id="PS50836">
    <property type="entry name" value="DOMON"/>
    <property type="match status" value="1"/>
</dbReference>
<proteinExistence type="predicted"/>
<evidence type="ECO:0000313" key="6">
    <source>
        <dbReference type="EMBL" id="CAH0777655.1"/>
    </source>
</evidence>
<dbReference type="EMBL" id="OU963870">
    <property type="protein sequence ID" value="CAH0777655.1"/>
    <property type="molecule type" value="Genomic_DNA"/>
</dbReference>
<dbReference type="Proteomes" id="UP001152759">
    <property type="component" value="Chromosome 9"/>
</dbReference>
<dbReference type="CDD" id="cd09631">
    <property type="entry name" value="DOMON_DOH"/>
    <property type="match status" value="1"/>
</dbReference>
<dbReference type="PROSITE" id="PS51549">
    <property type="entry name" value="DM13"/>
    <property type="match status" value="2"/>
</dbReference>
<dbReference type="InterPro" id="IPR045266">
    <property type="entry name" value="DOH_DOMON"/>
</dbReference>
<keyword evidence="7" id="KW-1185">Reference proteome</keyword>
<evidence type="ECO:0000256" key="2">
    <source>
        <dbReference type="SAM" id="Phobius"/>
    </source>
</evidence>
<gene>
    <name evidence="6" type="ORF">BEMITA_LOCUS13583</name>
</gene>
<evidence type="ECO:0000259" key="5">
    <source>
        <dbReference type="PROSITE" id="PS51549"/>
    </source>
</evidence>
<reference evidence="6" key="1">
    <citation type="submission" date="2021-12" db="EMBL/GenBank/DDBJ databases">
        <authorList>
            <person name="King R."/>
        </authorList>
    </citation>
    <scope>NUCLEOTIDE SEQUENCE</scope>
</reference>
<accession>A0A9P0CDV5</accession>
<feature type="signal peptide" evidence="3">
    <location>
        <begin position="1"/>
        <end position="26"/>
    </location>
</feature>
<dbReference type="InterPro" id="IPR005018">
    <property type="entry name" value="DOMON_domain"/>
</dbReference>
<name>A0A9P0CDV5_BEMTA</name>
<dbReference type="InterPro" id="IPR019545">
    <property type="entry name" value="DM13_domain"/>
</dbReference>
<feature type="domain" description="DM13" evidence="5">
    <location>
        <begin position="168"/>
        <end position="272"/>
    </location>
</feature>
<dbReference type="Pfam" id="PF03351">
    <property type="entry name" value="DOMON"/>
    <property type="match status" value="1"/>
</dbReference>
<evidence type="ECO:0000256" key="3">
    <source>
        <dbReference type="SAM" id="SignalP"/>
    </source>
</evidence>
<evidence type="ECO:0000313" key="7">
    <source>
        <dbReference type="Proteomes" id="UP001152759"/>
    </source>
</evidence>
<dbReference type="Pfam" id="PF10517">
    <property type="entry name" value="DM13"/>
    <property type="match status" value="2"/>
</dbReference>
<dbReference type="AlphaFoldDB" id="A0A9P0CDV5"/>
<protein>
    <recommendedName>
        <fullName evidence="8">Protein Skeletor</fullName>
    </recommendedName>
</protein>
<sequence>MLAAIGSLRLRRVIFLLLTGLSISDGRWGSGGQRDRGGGGGSPYGRLVGQFREYAHGIQGTVYAVDENSLFVEGFSYDGSAPDAFFWVGNTDRPNPNGLIVPYPQEYNTRDPPVLRYHNKANIVLKLPAGKRVKDIKWLSVWCRRFTVNFGEVFIPEDLEPPRRRVLPEFKRLAHGLRSGNITILDAKTFYIPNLHYDGAGPDAYFWVGNGSEPTSFGVKVPNEVGSLEPLRGYQGEDIEIQLPRNMTVYDIDWLAVWCVQYRHNFGHVYIPHDLDVPPALGQTKITPPWWYSPTSSTTASSGGGSWNETELSNCRELIPDRVQVQWEVQGDSLLVRVAARMGDSHYVAFGLSGDENRASMLGADVVISFLDRDAGAFRAVDYYLSATAQCDGANGVCPDERIGGRDDVELVAGERRNGVTVVTYRRPLQTNEPINDRPVTLDREVVVIAAIGPLNARLEANAHEAEDKTTDDIRINFGSQNDQTCTSSLFNQPEETPVEAWPPMKIIDETVFTARIGPTGGKRGYTPITGHPSWGIAWYINDKLIPELYVIRGKTYTFIIEGGNDPSNPARYHPFYISDSAEGGFGQKKESEQREQRVFAGVSSDSEGYPAPIAAGRYCEWTHKTIDRSMQTPTFEEFFETLRLECEDGEPATLNWTVAPETPSLVYYQCYTHNNLGWKIHVLDSEEELRLVKAGSISKGGASITYASTLLLTVALSFILHSICNFVSVTR</sequence>
<keyword evidence="2" id="KW-0472">Membrane</keyword>
<keyword evidence="2" id="KW-0812">Transmembrane</keyword>
<evidence type="ECO:0000259" key="4">
    <source>
        <dbReference type="PROSITE" id="PS50836"/>
    </source>
</evidence>
<dbReference type="SMART" id="SM00664">
    <property type="entry name" value="DoH"/>
    <property type="match status" value="1"/>
</dbReference>
<dbReference type="PANTHER" id="PTHR24036:SF5">
    <property type="entry name" value="THROMBOMODULIN"/>
    <property type="match status" value="1"/>
</dbReference>
<organism evidence="6 7">
    <name type="scientific">Bemisia tabaci</name>
    <name type="common">Sweetpotato whitefly</name>
    <name type="synonym">Aleurodes tabaci</name>
    <dbReference type="NCBI Taxonomy" id="7038"/>
    <lineage>
        <taxon>Eukaryota</taxon>
        <taxon>Metazoa</taxon>
        <taxon>Ecdysozoa</taxon>
        <taxon>Arthropoda</taxon>
        <taxon>Hexapoda</taxon>
        <taxon>Insecta</taxon>
        <taxon>Pterygota</taxon>
        <taxon>Neoptera</taxon>
        <taxon>Paraneoptera</taxon>
        <taxon>Hemiptera</taxon>
        <taxon>Sternorrhyncha</taxon>
        <taxon>Aleyrodoidea</taxon>
        <taxon>Aleyrodidae</taxon>
        <taxon>Aleyrodinae</taxon>
        <taxon>Bemisia</taxon>
    </lineage>
</organism>
<keyword evidence="1" id="KW-0677">Repeat</keyword>
<keyword evidence="2" id="KW-1133">Transmembrane helix</keyword>
<dbReference type="InterPro" id="IPR052126">
    <property type="entry name" value="Spindle_Org/Thrombomodulin"/>
</dbReference>
<feature type="domain" description="DM13" evidence="5">
    <location>
        <begin position="45"/>
        <end position="156"/>
    </location>
</feature>
<feature type="chain" id="PRO_5040399690" description="Protein Skeletor" evidence="3">
    <location>
        <begin position="27"/>
        <end position="732"/>
    </location>
</feature>
<feature type="domain" description="DOMON" evidence="4">
    <location>
        <begin position="321"/>
        <end position="453"/>
    </location>
</feature>
<keyword evidence="3" id="KW-0732">Signal</keyword>
<dbReference type="SMART" id="SM00686">
    <property type="entry name" value="DM13"/>
    <property type="match status" value="2"/>
</dbReference>
<feature type="transmembrane region" description="Helical" evidence="2">
    <location>
        <begin position="707"/>
        <end position="728"/>
    </location>
</feature>